<evidence type="ECO:0000256" key="10">
    <source>
        <dbReference type="ARBA" id="ARBA00032168"/>
    </source>
</evidence>
<evidence type="ECO:0000256" key="7">
    <source>
        <dbReference type="ARBA" id="ARBA00022927"/>
    </source>
</evidence>
<keyword evidence="6" id="KW-0256">Endoplasmic reticulum</keyword>
<dbReference type="PANTHER" id="PTHR15495:SF7">
    <property type="entry name" value="GPI INOSITOL-DEACYLASE"/>
    <property type="match status" value="1"/>
</dbReference>
<organism evidence="12 13">
    <name type="scientific">Stichopus japonicus</name>
    <name type="common">Sea cucumber</name>
    <dbReference type="NCBI Taxonomy" id="307972"/>
    <lineage>
        <taxon>Eukaryota</taxon>
        <taxon>Metazoa</taxon>
        <taxon>Echinodermata</taxon>
        <taxon>Eleutherozoa</taxon>
        <taxon>Echinozoa</taxon>
        <taxon>Holothuroidea</taxon>
        <taxon>Aspidochirotacea</taxon>
        <taxon>Aspidochirotida</taxon>
        <taxon>Stichopodidae</taxon>
        <taxon>Apostichopus</taxon>
    </lineage>
</organism>
<dbReference type="PANTHER" id="PTHR15495">
    <property type="entry name" value="NEGATIVE REGULATOR OF VESICLE FORMATION-RELATED"/>
    <property type="match status" value="1"/>
</dbReference>
<evidence type="ECO:0000256" key="9">
    <source>
        <dbReference type="ARBA" id="ARBA00023136"/>
    </source>
</evidence>
<proteinExistence type="inferred from homology"/>
<dbReference type="EMBL" id="MRZV01001505">
    <property type="protein sequence ID" value="PIK37439.1"/>
    <property type="molecule type" value="Genomic_DNA"/>
</dbReference>
<reference evidence="12 13" key="1">
    <citation type="journal article" date="2017" name="PLoS Biol.">
        <title>The sea cucumber genome provides insights into morphological evolution and visceral regeneration.</title>
        <authorList>
            <person name="Zhang X."/>
            <person name="Sun L."/>
            <person name="Yuan J."/>
            <person name="Sun Y."/>
            <person name="Gao Y."/>
            <person name="Zhang L."/>
            <person name="Li S."/>
            <person name="Dai H."/>
            <person name="Hamel J.F."/>
            <person name="Liu C."/>
            <person name="Yu Y."/>
            <person name="Liu S."/>
            <person name="Lin W."/>
            <person name="Guo K."/>
            <person name="Jin S."/>
            <person name="Xu P."/>
            <person name="Storey K.B."/>
            <person name="Huan P."/>
            <person name="Zhang T."/>
            <person name="Zhou Y."/>
            <person name="Zhang J."/>
            <person name="Lin C."/>
            <person name="Li X."/>
            <person name="Xing L."/>
            <person name="Huo D."/>
            <person name="Sun M."/>
            <person name="Wang L."/>
            <person name="Mercier A."/>
            <person name="Li F."/>
            <person name="Yang H."/>
            <person name="Xiang J."/>
        </authorList>
    </citation>
    <scope>NUCLEOTIDE SEQUENCE [LARGE SCALE GENOMIC DNA]</scope>
    <source>
        <strain evidence="12">Shaxun</strain>
        <tissue evidence="12">Muscle</tissue>
    </source>
</reference>
<comment type="caution">
    <text evidence="12">The sequence shown here is derived from an EMBL/GenBank/DDBJ whole genome shotgun (WGS) entry which is preliminary data.</text>
</comment>
<evidence type="ECO:0000256" key="6">
    <source>
        <dbReference type="ARBA" id="ARBA00022824"/>
    </source>
</evidence>
<dbReference type="AlphaFoldDB" id="A0A2G8JNZ6"/>
<dbReference type="OrthoDB" id="348976at2759"/>
<evidence type="ECO:0000256" key="8">
    <source>
        <dbReference type="ARBA" id="ARBA00022989"/>
    </source>
</evidence>
<evidence type="ECO:0000313" key="12">
    <source>
        <dbReference type="EMBL" id="PIK37439.1"/>
    </source>
</evidence>
<feature type="non-terminal residue" evidence="12">
    <location>
        <position position="1"/>
    </location>
</feature>
<keyword evidence="7" id="KW-0653">Protein transport</keyword>
<keyword evidence="13" id="KW-1185">Reference proteome</keyword>
<dbReference type="Pfam" id="PF24660">
    <property type="entry name" value="PGAP1_3rd"/>
    <property type="match status" value="1"/>
</dbReference>
<evidence type="ECO:0000256" key="5">
    <source>
        <dbReference type="ARBA" id="ARBA00022801"/>
    </source>
</evidence>
<evidence type="ECO:0000256" key="2">
    <source>
        <dbReference type="ARBA" id="ARBA00006931"/>
    </source>
</evidence>
<evidence type="ECO:0000313" key="13">
    <source>
        <dbReference type="Proteomes" id="UP000230750"/>
    </source>
</evidence>
<dbReference type="GO" id="GO:0050185">
    <property type="term" value="F:phosphatidylinositol deacylase activity"/>
    <property type="evidence" value="ECO:0007669"/>
    <property type="project" value="TreeGrafter"/>
</dbReference>
<dbReference type="GO" id="GO:0005789">
    <property type="term" value="C:endoplasmic reticulum membrane"/>
    <property type="evidence" value="ECO:0007669"/>
    <property type="project" value="UniProtKB-SubCell"/>
</dbReference>
<sequence length="515" mass="57668">PVPGLQEKTDNAFPRYSLYLYSEGAKKTSNFKLSGIPVLFIPGNAGSYRQVRSLGSVAITKAEESDYHFNYFSVDLNGEKNALYGGFLLEQTEFVHQCIRHILSFYSEAKNKPKSVVVVGHSMYWKANQEALNHVTLLSVGGGHRDIMVKSAATDLNGIVLPSRRISSVSMSVPHVWLAADHQCIVWCKELVLATKRALFDMIDPKTSLISEDAEHRMKVFRYHFTDHSGSKVYQGHVEDTIKFSDKQNLTFKIATDSRLHIAAFNKDKITYYLFPIPSSNHGFVATTKIPAARWIFLCTKATTTTCEEGIDITKRGRVVPPLKASVREIHLSPEELEGHKFVVVRVLSGIGGVINAEMYDYEDGNAVVTLPPFFSLQPQTVMNVTGKSYISMVLEDFTSVSTAYVAELVHVMCPSDVTAKINSTLRFEVPWKEEDTFSVAAVKDTNSLSLKLQSGRPPKADNESMPRLSVYMDPRCRYAVTLRYSHKEGYGQCHCVLSLCSKEFITDDIRFGIE</sequence>
<dbReference type="SUPFAM" id="SSF53474">
    <property type="entry name" value="alpha/beta-Hydrolases"/>
    <property type="match status" value="1"/>
</dbReference>
<feature type="domain" description="GPI inositol-deacylase PGAP1-like alpha/beta" evidence="11">
    <location>
        <begin position="128"/>
        <end position="202"/>
    </location>
</feature>
<dbReference type="InterPro" id="IPR012908">
    <property type="entry name" value="PGAP1-ab_dom-like"/>
</dbReference>
<dbReference type="Pfam" id="PF07819">
    <property type="entry name" value="PGAP1"/>
    <property type="match status" value="2"/>
</dbReference>
<keyword evidence="4" id="KW-0812">Transmembrane</keyword>
<keyword evidence="5" id="KW-0378">Hydrolase</keyword>
<name>A0A2G8JNZ6_STIJA</name>
<feature type="domain" description="GPI inositol-deacylase PGAP1-like alpha/beta" evidence="11">
    <location>
        <begin position="33"/>
        <end position="123"/>
    </location>
</feature>
<keyword evidence="9" id="KW-0472">Membrane</keyword>
<dbReference type="GO" id="GO:0006888">
    <property type="term" value="P:endoplasmic reticulum to Golgi vesicle-mediated transport"/>
    <property type="evidence" value="ECO:0007669"/>
    <property type="project" value="TreeGrafter"/>
</dbReference>
<accession>A0A2G8JNZ6</accession>
<dbReference type="InterPro" id="IPR029058">
    <property type="entry name" value="AB_hydrolase_fold"/>
</dbReference>
<dbReference type="GO" id="GO:0015031">
    <property type="term" value="P:protein transport"/>
    <property type="evidence" value="ECO:0007669"/>
    <property type="project" value="UniProtKB-KW"/>
</dbReference>
<keyword evidence="8" id="KW-1133">Transmembrane helix</keyword>
<evidence type="ECO:0000256" key="4">
    <source>
        <dbReference type="ARBA" id="ARBA00022692"/>
    </source>
</evidence>
<comment type="similarity">
    <text evidence="2">Belongs to the GPI inositol-deacylase family.</text>
</comment>
<protein>
    <recommendedName>
        <fullName evidence="10">Post-GPI attachment to proteins factor 1</fullName>
    </recommendedName>
</protein>
<keyword evidence="3" id="KW-0813">Transport</keyword>
<dbReference type="STRING" id="307972.A0A2G8JNZ6"/>
<evidence type="ECO:0000259" key="11">
    <source>
        <dbReference type="Pfam" id="PF07819"/>
    </source>
</evidence>
<dbReference type="GO" id="GO:0006505">
    <property type="term" value="P:GPI anchor metabolic process"/>
    <property type="evidence" value="ECO:0007669"/>
    <property type="project" value="TreeGrafter"/>
</dbReference>
<comment type="subcellular location">
    <subcellularLocation>
        <location evidence="1">Endoplasmic reticulum membrane</location>
        <topology evidence="1">Multi-pass membrane protein</topology>
    </subcellularLocation>
</comment>
<dbReference type="Proteomes" id="UP000230750">
    <property type="component" value="Unassembled WGS sequence"/>
</dbReference>
<gene>
    <name evidence="12" type="ORF">BSL78_25734</name>
</gene>
<evidence type="ECO:0000256" key="3">
    <source>
        <dbReference type="ARBA" id="ARBA00022448"/>
    </source>
</evidence>
<evidence type="ECO:0000256" key="1">
    <source>
        <dbReference type="ARBA" id="ARBA00004477"/>
    </source>
</evidence>
<dbReference type="InterPro" id="IPR039529">
    <property type="entry name" value="PGAP1/BST1"/>
</dbReference>